<keyword evidence="1" id="KW-0472">Membrane</keyword>
<keyword evidence="4" id="KW-1185">Reference proteome</keyword>
<dbReference type="GO" id="GO:0016209">
    <property type="term" value="F:antioxidant activity"/>
    <property type="evidence" value="ECO:0007669"/>
    <property type="project" value="InterPro"/>
</dbReference>
<name>A0A563ESS6_9PSEU</name>
<sequence length="197" mass="21352">MTAPRRRSFLTSRRHRREGRDVGIMVAGVVLAVVLSLVNILLLFAVLRRLREYGAKLAAVPSAAQSMFERDNELNGQQIPEFTASTVDGRTITRDDLAGRRVLVGFFAPGCKPCHEHAPEFANMDVPAYAFVSGDGPQADELTRLLSGSTAVVVGEAMSGLENLLGVKSFPTFLAIDETGTVERATISLHDLQLSRA</sequence>
<reference evidence="3 4" key="1">
    <citation type="submission" date="2019-07" db="EMBL/GenBank/DDBJ databases">
        <title>Lentzea xizangensis sp. nov., isolated from Qinghai-Tibetan Plateau Soils.</title>
        <authorList>
            <person name="Huang J."/>
        </authorList>
    </citation>
    <scope>NUCLEOTIDE SEQUENCE [LARGE SCALE GENOMIC DNA]</scope>
    <source>
        <strain evidence="3 4">FXJ1.1311</strain>
    </source>
</reference>
<gene>
    <name evidence="3" type="ORF">FKR81_19025</name>
</gene>
<evidence type="ECO:0000313" key="4">
    <source>
        <dbReference type="Proteomes" id="UP000316639"/>
    </source>
</evidence>
<evidence type="ECO:0000259" key="2">
    <source>
        <dbReference type="PROSITE" id="PS51352"/>
    </source>
</evidence>
<accession>A0A563ESS6</accession>
<dbReference type="InterPro" id="IPR013766">
    <property type="entry name" value="Thioredoxin_domain"/>
</dbReference>
<feature type="transmembrane region" description="Helical" evidence="1">
    <location>
        <begin position="21"/>
        <end position="47"/>
    </location>
</feature>
<dbReference type="InterPro" id="IPR036249">
    <property type="entry name" value="Thioredoxin-like_sf"/>
</dbReference>
<evidence type="ECO:0000313" key="3">
    <source>
        <dbReference type="EMBL" id="TWP50703.1"/>
    </source>
</evidence>
<dbReference type="Pfam" id="PF00578">
    <property type="entry name" value="AhpC-TSA"/>
    <property type="match status" value="1"/>
</dbReference>
<dbReference type="OrthoDB" id="128449at2"/>
<feature type="domain" description="Thioredoxin" evidence="2">
    <location>
        <begin position="73"/>
        <end position="197"/>
    </location>
</feature>
<dbReference type="PROSITE" id="PS51352">
    <property type="entry name" value="THIOREDOXIN_2"/>
    <property type="match status" value="1"/>
</dbReference>
<comment type="caution">
    <text evidence="3">The sequence shown here is derived from an EMBL/GenBank/DDBJ whole genome shotgun (WGS) entry which is preliminary data.</text>
</comment>
<dbReference type="Gene3D" id="3.40.30.10">
    <property type="entry name" value="Glutaredoxin"/>
    <property type="match status" value="1"/>
</dbReference>
<dbReference type="GO" id="GO:0016491">
    <property type="term" value="F:oxidoreductase activity"/>
    <property type="evidence" value="ECO:0007669"/>
    <property type="project" value="InterPro"/>
</dbReference>
<dbReference type="AlphaFoldDB" id="A0A563ESS6"/>
<organism evidence="3 4">
    <name type="scientific">Lentzea tibetensis</name>
    <dbReference type="NCBI Taxonomy" id="2591470"/>
    <lineage>
        <taxon>Bacteria</taxon>
        <taxon>Bacillati</taxon>
        <taxon>Actinomycetota</taxon>
        <taxon>Actinomycetes</taxon>
        <taxon>Pseudonocardiales</taxon>
        <taxon>Pseudonocardiaceae</taxon>
        <taxon>Lentzea</taxon>
    </lineage>
</organism>
<protein>
    <submittedName>
        <fullName evidence="3">TlpA family protein disulfide reductase</fullName>
    </submittedName>
</protein>
<proteinExistence type="predicted"/>
<dbReference type="Proteomes" id="UP000316639">
    <property type="component" value="Unassembled WGS sequence"/>
</dbReference>
<keyword evidence="1" id="KW-1133">Transmembrane helix</keyword>
<dbReference type="SUPFAM" id="SSF52833">
    <property type="entry name" value="Thioredoxin-like"/>
    <property type="match status" value="1"/>
</dbReference>
<keyword evidence="1" id="KW-0812">Transmembrane</keyword>
<dbReference type="InterPro" id="IPR000866">
    <property type="entry name" value="AhpC/TSA"/>
</dbReference>
<dbReference type="EMBL" id="VOBR01000011">
    <property type="protein sequence ID" value="TWP50703.1"/>
    <property type="molecule type" value="Genomic_DNA"/>
</dbReference>
<dbReference type="CDD" id="cd02966">
    <property type="entry name" value="TlpA_like_family"/>
    <property type="match status" value="1"/>
</dbReference>
<evidence type="ECO:0000256" key="1">
    <source>
        <dbReference type="SAM" id="Phobius"/>
    </source>
</evidence>